<evidence type="ECO:0000313" key="4">
    <source>
        <dbReference type="Proteomes" id="UP000657918"/>
    </source>
</evidence>
<name>A0A835TGL5_9ROSI</name>
<dbReference type="EMBL" id="JADGMS010000003">
    <property type="protein sequence ID" value="KAF9686237.1"/>
    <property type="molecule type" value="Genomic_DNA"/>
</dbReference>
<keyword evidence="2" id="KW-0472">Membrane</keyword>
<dbReference type="PANTHER" id="PTHR35301:SF2">
    <property type="match status" value="1"/>
</dbReference>
<evidence type="ECO:0000256" key="1">
    <source>
        <dbReference type="SAM" id="MobiDB-lite"/>
    </source>
</evidence>
<feature type="compositionally biased region" description="Low complexity" evidence="1">
    <location>
        <begin position="247"/>
        <end position="273"/>
    </location>
</feature>
<evidence type="ECO:0000256" key="2">
    <source>
        <dbReference type="SAM" id="Phobius"/>
    </source>
</evidence>
<sequence>MKEKKDSDDTNGEWIRALVCENLYVEIALTMHAFFFLLSNFKRSPPKHATMEETGQNIKAKNRFLFLLVTTAAATMEETGQNIKLRIAFFSFWSPLRPPPLKRNYLQTSRPPQSLSMLLNIFPLPNLLLAAAGLSYSEHNLSIQLKKFKGSIQPPEWFMDIDPFWVTGGCFIITDFNFMATARNLSVCENTTKLQAMVLFLGLLFIVPLLARPIDLSKKFTASSPFTRAKHSATEIHPQESKYKPPSRTTADAAAMTSSGTTTTVSATPGSASNQQFKAAFHEVPSGPNPESN</sequence>
<evidence type="ECO:0000313" key="3">
    <source>
        <dbReference type="EMBL" id="KAF9686237.1"/>
    </source>
</evidence>
<feature type="transmembrane region" description="Helical" evidence="2">
    <location>
        <begin position="117"/>
        <end position="136"/>
    </location>
</feature>
<dbReference type="AlphaFoldDB" id="A0A835TGL5"/>
<gene>
    <name evidence="3" type="ORF">SADUNF_Sadunf03G0137800</name>
</gene>
<dbReference type="GO" id="GO:0048046">
    <property type="term" value="C:apoplast"/>
    <property type="evidence" value="ECO:0007669"/>
    <property type="project" value="TreeGrafter"/>
</dbReference>
<dbReference type="GO" id="GO:0010089">
    <property type="term" value="P:xylem development"/>
    <property type="evidence" value="ECO:0007669"/>
    <property type="project" value="InterPro"/>
</dbReference>
<feature type="transmembrane region" description="Helical" evidence="2">
    <location>
        <begin position="164"/>
        <end position="182"/>
    </location>
</feature>
<accession>A0A835TGL5</accession>
<organism evidence="3 4">
    <name type="scientific">Salix dunnii</name>
    <dbReference type="NCBI Taxonomy" id="1413687"/>
    <lineage>
        <taxon>Eukaryota</taxon>
        <taxon>Viridiplantae</taxon>
        <taxon>Streptophyta</taxon>
        <taxon>Embryophyta</taxon>
        <taxon>Tracheophyta</taxon>
        <taxon>Spermatophyta</taxon>
        <taxon>Magnoliopsida</taxon>
        <taxon>eudicotyledons</taxon>
        <taxon>Gunneridae</taxon>
        <taxon>Pentapetalae</taxon>
        <taxon>rosids</taxon>
        <taxon>fabids</taxon>
        <taxon>Malpighiales</taxon>
        <taxon>Salicaceae</taxon>
        <taxon>Saliceae</taxon>
        <taxon>Salix</taxon>
    </lineage>
</organism>
<dbReference type="Proteomes" id="UP000657918">
    <property type="component" value="Unassembled WGS sequence"/>
</dbReference>
<feature type="transmembrane region" description="Helical" evidence="2">
    <location>
        <begin position="194"/>
        <end position="211"/>
    </location>
</feature>
<dbReference type="OrthoDB" id="759183at2759"/>
<keyword evidence="2" id="KW-1133">Transmembrane helix</keyword>
<dbReference type="GO" id="GO:0033612">
    <property type="term" value="F:receptor serine/threonine kinase binding"/>
    <property type="evidence" value="ECO:0007669"/>
    <property type="project" value="InterPro"/>
</dbReference>
<proteinExistence type="predicted"/>
<comment type="caution">
    <text evidence="3">The sequence shown here is derived from an EMBL/GenBank/DDBJ whole genome shotgun (WGS) entry which is preliminary data.</text>
</comment>
<reference evidence="3 4" key="1">
    <citation type="submission" date="2020-10" db="EMBL/GenBank/DDBJ databases">
        <title>Plant Genome Project.</title>
        <authorList>
            <person name="Zhang R.-G."/>
        </authorList>
    </citation>
    <scope>NUCLEOTIDE SEQUENCE [LARGE SCALE GENOMIC DNA]</scope>
    <source>
        <strain evidence="3">FAFU-HL-1</strain>
        <tissue evidence="3">Leaf</tissue>
    </source>
</reference>
<feature type="compositionally biased region" description="Basic and acidic residues" evidence="1">
    <location>
        <begin position="232"/>
        <end position="243"/>
    </location>
</feature>
<dbReference type="InterPro" id="IPR037495">
    <property type="entry name" value="CLE41/42/44"/>
</dbReference>
<dbReference type="PANTHER" id="PTHR35301">
    <property type="entry name" value="CLAVATA3/ESR (CLE)-RELATED PROTEIN 41-RELATED"/>
    <property type="match status" value="1"/>
</dbReference>
<protein>
    <submittedName>
        <fullName evidence="3">Uncharacterized protein</fullName>
    </submittedName>
</protein>
<feature type="region of interest" description="Disordered" evidence="1">
    <location>
        <begin position="229"/>
        <end position="275"/>
    </location>
</feature>
<keyword evidence="4" id="KW-1185">Reference proteome</keyword>
<keyword evidence="2" id="KW-0812">Transmembrane</keyword>